<gene>
    <name evidence="2" type="ORF">BPP43_08285</name>
</gene>
<evidence type="ECO:0000256" key="1">
    <source>
        <dbReference type="SAM" id="SignalP"/>
    </source>
</evidence>
<dbReference type="KEGG" id="bpip:BPP43_08285"/>
<feature type="signal peptide" evidence="1">
    <location>
        <begin position="1"/>
        <end position="20"/>
    </location>
</feature>
<organism evidence="2 3">
    <name type="scientific">Brachyspira pilosicoli P43/6/78</name>
    <dbReference type="NCBI Taxonomy" id="1042417"/>
    <lineage>
        <taxon>Bacteria</taxon>
        <taxon>Pseudomonadati</taxon>
        <taxon>Spirochaetota</taxon>
        <taxon>Spirochaetia</taxon>
        <taxon>Brachyspirales</taxon>
        <taxon>Brachyspiraceae</taxon>
        <taxon>Brachyspira</taxon>
    </lineage>
</organism>
<evidence type="ECO:0000313" key="2">
    <source>
        <dbReference type="EMBL" id="AGA66852.1"/>
    </source>
</evidence>
<accession>A0A3B6VRM8</accession>
<sequence>MRKVLFCLLISIGLFNFLNAQNITKGSQYSQNWASFINRKTIDMQGALYEGIPGGNLVLISGNSPFSLIKEYHFLGARSDTQVYYTHQVPLSYFYESAPALGVVLVEGYSLEGSKLTRYINYVDSYQSKLKKWEDNNIISSNNTKVAKPDAKWTEYPIPQPEDVNWADGSYAGELY</sequence>
<proteinExistence type="predicted"/>
<evidence type="ECO:0000313" key="3">
    <source>
        <dbReference type="Proteomes" id="UP000010793"/>
    </source>
</evidence>
<dbReference type="EMBL" id="CP002873">
    <property type="protein sequence ID" value="AGA66852.1"/>
    <property type="molecule type" value="Genomic_DNA"/>
</dbReference>
<dbReference type="GeneID" id="56439923"/>
<dbReference type="AlphaFoldDB" id="A0A3B6VRM8"/>
<name>A0A3B6VRM8_BRAPL</name>
<feature type="chain" id="PRO_5017319784" evidence="1">
    <location>
        <begin position="21"/>
        <end position="176"/>
    </location>
</feature>
<protein>
    <submittedName>
        <fullName evidence="2">Uncharacterized protein</fullName>
    </submittedName>
</protein>
<dbReference type="RefSeq" id="WP_013244296.1">
    <property type="nucleotide sequence ID" value="NC_019908.1"/>
</dbReference>
<keyword evidence="1" id="KW-0732">Signal</keyword>
<dbReference type="Proteomes" id="UP000010793">
    <property type="component" value="Chromosome"/>
</dbReference>
<keyword evidence="3" id="KW-1185">Reference proteome</keyword>
<reference evidence="2 3" key="1">
    <citation type="journal article" date="2013" name="Genome Announc.">
        <title>Complete Genome Sequence of the Porcine Strain Brachyspira pilosicoli P43/6/78(T.).</title>
        <authorList>
            <person name="Lin C."/>
            <person name="den Bakker H.C."/>
            <person name="Suzuki H."/>
            <person name="Lefebure T."/>
            <person name="Ponnala L."/>
            <person name="Sun Q."/>
            <person name="Stanhope M.J."/>
            <person name="Wiedmann M."/>
            <person name="Duhamel G.E."/>
        </authorList>
    </citation>
    <scope>NUCLEOTIDE SEQUENCE [LARGE SCALE GENOMIC DNA]</scope>
    <source>
        <strain evidence="2 3">P43/6/78</strain>
    </source>
</reference>